<dbReference type="Pfam" id="PF00440">
    <property type="entry name" value="TetR_N"/>
    <property type="match status" value="1"/>
</dbReference>
<evidence type="ECO:0000313" key="5">
    <source>
        <dbReference type="Proteomes" id="UP000001208"/>
    </source>
</evidence>
<dbReference type="PANTHER" id="PTHR30328">
    <property type="entry name" value="TRANSCRIPTIONAL REPRESSOR"/>
    <property type="match status" value="1"/>
</dbReference>
<protein>
    <submittedName>
        <fullName evidence="4">Transcriptional regulator, TetR family</fullName>
    </submittedName>
</protein>
<dbReference type="RefSeq" id="WP_012499866.1">
    <property type="nucleotide sequence ID" value="NC_011026.1"/>
</dbReference>
<dbReference type="Pfam" id="PF17938">
    <property type="entry name" value="TetR_C_29"/>
    <property type="match status" value="1"/>
</dbReference>
<dbReference type="EMBL" id="CP001100">
    <property type="protein sequence ID" value="ACF13782.1"/>
    <property type="molecule type" value="Genomic_DNA"/>
</dbReference>
<name>B3QZ89_CHLT3</name>
<dbReference type="STRING" id="517418.Ctha_1319"/>
<dbReference type="SUPFAM" id="SSF46689">
    <property type="entry name" value="Homeodomain-like"/>
    <property type="match status" value="1"/>
</dbReference>
<dbReference type="eggNOG" id="COG1309">
    <property type="taxonomic scope" value="Bacteria"/>
</dbReference>
<dbReference type="Gene3D" id="1.10.357.10">
    <property type="entry name" value="Tetracycline Repressor, domain 2"/>
    <property type="match status" value="1"/>
</dbReference>
<dbReference type="InterPro" id="IPR050109">
    <property type="entry name" value="HTH-type_TetR-like_transc_reg"/>
</dbReference>
<dbReference type="PANTHER" id="PTHR30328:SF54">
    <property type="entry name" value="HTH-TYPE TRANSCRIPTIONAL REPRESSOR SCO4008"/>
    <property type="match status" value="1"/>
</dbReference>
<feature type="domain" description="HTH tetR-type" evidence="3">
    <location>
        <begin position="5"/>
        <end position="65"/>
    </location>
</feature>
<keyword evidence="5" id="KW-1185">Reference proteome</keyword>
<sequence>MENEGATEERIFSAARTVFQKRGFNGTRMQDIADEAGINKALLHYYYRSKDNLFEAVLNEALTRIGPKLFAYLEDDIPLEEKVEKFVVNYIETVSKHPFIPGFIMHEIHTNRERLTRFLSTQVRAFIKLDKVREQLDEGIRDGKYREISAEQFFIHIFSLCAFPFAARPTLQAILSLDDATYQNILDERKKEIPKLILNAIKK</sequence>
<feature type="DNA-binding region" description="H-T-H motif" evidence="2">
    <location>
        <begin position="28"/>
        <end position="47"/>
    </location>
</feature>
<organism evidence="4 5">
    <name type="scientific">Chloroherpeton thalassium (strain ATCC 35110 / GB-78)</name>
    <dbReference type="NCBI Taxonomy" id="517418"/>
    <lineage>
        <taxon>Bacteria</taxon>
        <taxon>Pseudomonadati</taxon>
        <taxon>Chlorobiota</taxon>
        <taxon>Chlorobiia</taxon>
        <taxon>Chlorobiales</taxon>
        <taxon>Chloroherpetonaceae</taxon>
        <taxon>Chloroherpeton</taxon>
    </lineage>
</organism>
<evidence type="ECO:0000313" key="4">
    <source>
        <dbReference type="EMBL" id="ACF13782.1"/>
    </source>
</evidence>
<accession>B3QZ89</accession>
<dbReference type="PRINTS" id="PR00455">
    <property type="entry name" value="HTHTETR"/>
</dbReference>
<dbReference type="InterPro" id="IPR009057">
    <property type="entry name" value="Homeodomain-like_sf"/>
</dbReference>
<dbReference type="HOGENOM" id="CLU_069356_1_4_10"/>
<keyword evidence="1 2" id="KW-0238">DNA-binding</keyword>
<dbReference type="PROSITE" id="PS50977">
    <property type="entry name" value="HTH_TETR_2"/>
    <property type="match status" value="1"/>
</dbReference>
<dbReference type="KEGG" id="cts:Ctha_1319"/>
<dbReference type="SUPFAM" id="SSF48498">
    <property type="entry name" value="Tetracyclin repressor-like, C-terminal domain"/>
    <property type="match status" value="1"/>
</dbReference>
<dbReference type="InterPro" id="IPR041474">
    <property type="entry name" value="NicS_C"/>
</dbReference>
<gene>
    <name evidence="4" type="ordered locus">Ctha_1319</name>
</gene>
<dbReference type="OrthoDB" id="9789566at2"/>
<evidence type="ECO:0000259" key="3">
    <source>
        <dbReference type="PROSITE" id="PS50977"/>
    </source>
</evidence>
<dbReference type="Proteomes" id="UP000001208">
    <property type="component" value="Chromosome"/>
</dbReference>
<dbReference type="InterPro" id="IPR036271">
    <property type="entry name" value="Tet_transcr_reg_TetR-rel_C_sf"/>
</dbReference>
<evidence type="ECO:0000256" key="2">
    <source>
        <dbReference type="PROSITE-ProRule" id="PRU00335"/>
    </source>
</evidence>
<proteinExistence type="predicted"/>
<dbReference type="AlphaFoldDB" id="B3QZ89"/>
<dbReference type="InterPro" id="IPR001647">
    <property type="entry name" value="HTH_TetR"/>
</dbReference>
<evidence type="ECO:0000256" key="1">
    <source>
        <dbReference type="ARBA" id="ARBA00023125"/>
    </source>
</evidence>
<dbReference type="GO" id="GO:0003677">
    <property type="term" value="F:DNA binding"/>
    <property type="evidence" value="ECO:0007669"/>
    <property type="project" value="UniProtKB-UniRule"/>
</dbReference>
<reference evidence="4 5" key="1">
    <citation type="submission" date="2008-06" db="EMBL/GenBank/DDBJ databases">
        <title>Complete sequence of Chloroherpeton thalassium ATCC 35110.</title>
        <authorList>
            <consortium name="US DOE Joint Genome Institute"/>
            <person name="Lucas S."/>
            <person name="Copeland A."/>
            <person name="Lapidus A."/>
            <person name="Glavina del Rio T."/>
            <person name="Dalin E."/>
            <person name="Tice H."/>
            <person name="Bruce D."/>
            <person name="Goodwin L."/>
            <person name="Pitluck S."/>
            <person name="Schmutz J."/>
            <person name="Larimer F."/>
            <person name="Land M."/>
            <person name="Hauser L."/>
            <person name="Kyrpides N."/>
            <person name="Mikhailova N."/>
            <person name="Liu Z."/>
            <person name="Li T."/>
            <person name="Zhao F."/>
            <person name="Overmann J."/>
            <person name="Bryant D.A."/>
            <person name="Richardson P."/>
        </authorList>
    </citation>
    <scope>NUCLEOTIDE SEQUENCE [LARGE SCALE GENOMIC DNA]</scope>
    <source>
        <strain evidence="5">ATCC 35110 / GB-78</strain>
    </source>
</reference>